<dbReference type="Proteomes" id="UP000187283">
    <property type="component" value="Unassembled WGS sequence"/>
</dbReference>
<protein>
    <submittedName>
        <fullName evidence="1">Uncharacterized protein</fullName>
    </submittedName>
</protein>
<keyword evidence="2" id="KW-1185">Reference proteome</keyword>
<evidence type="ECO:0000313" key="2">
    <source>
        <dbReference type="Proteomes" id="UP000187283"/>
    </source>
</evidence>
<accession>A0A1R1Y654</accession>
<feature type="non-terminal residue" evidence="1">
    <location>
        <position position="16"/>
    </location>
</feature>
<dbReference type="EMBL" id="LSSN01000767">
    <property type="protein sequence ID" value="OMJ22432.1"/>
    <property type="molecule type" value="Genomic_DNA"/>
</dbReference>
<gene>
    <name evidence="1" type="ORF">AYI70_g2870</name>
</gene>
<organism evidence="1 2">
    <name type="scientific">Smittium culicis</name>
    <dbReference type="NCBI Taxonomy" id="133412"/>
    <lineage>
        <taxon>Eukaryota</taxon>
        <taxon>Fungi</taxon>
        <taxon>Fungi incertae sedis</taxon>
        <taxon>Zoopagomycota</taxon>
        <taxon>Kickxellomycotina</taxon>
        <taxon>Harpellomycetes</taxon>
        <taxon>Harpellales</taxon>
        <taxon>Legeriomycetaceae</taxon>
        <taxon>Smittium</taxon>
    </lineage>
</organism>
<dbReference type="AlphaFoldDB" id="A0A1R1Y654"/>
<proteinExistence type="predicted"/>
<evidence type="ECO:0000313" key="1">
    <source>
        <dbReference type="EMBL" id="OMJ22432.1"/>
    </source>
</evidence>
<name>A0A1R1Y654_9FUNG</name>
<sequence>MIHAFSENKKSQHSIG</sequence>
<reference evidence="1 2" key="1">
    <citation type="submission" date="2017-01" db="EMBL/GenBank/DDBJ databases">
        <authorList>
            <person name="Mah S.A."/>
            <person name="Swanson W.J."/>
            <person name="Moy G.W."/>
            <person name="Vacquier V.D."/>
        </authorList>
    </citation>
    <scope>NUCLEOTIDE SEQUENCE [LARGE SCALE GENOMIC DNA]</scope>
    <source>
        <strain evidence="1 2">GSMNP</strain>
    </source>
</reference>
<comment type="caution">
    <text evidence="1">The sequence shown here is derived from an EMBL/GenBank/DDBJ whole genome shotgun (WGS) entry which is preliminary data.</text>
</comment>